<dbReference type="PANTHER" id="PTHR10937:SF0">
    <property type="entry name" value="GLUTAMINE--FRUCTOSE-6-PHOSPHATE TRANSAMINASE (ISOMERIZING)"/>
    <property type="match status" value="1"/>
</dbReference>
<evidence type="ECO:0000256" key="4">
    <source>
        <dbReference type="ARBA" id="ARBA00022737"/>
    </source>
</evidence>
<dbReference type="InterPro" id="IPR001347">
    <property type="entry name" value="SIS_dom"/>
</dbReference>
<dbReference type="InterPro" id="IPR046348">
    <property type="entry name" value="SIS_dom_sf"/>
</dbReference>
<reference evidence="7" key="1">
    <citation type="journal article" date="2019" name="Int. J. Syst. Evol. Microbiol.">
        <title>The Global Catalogue of Microorganisms (GCM) 10K type strain sequencing project: providing services to taxonomists for standard genome sequencing and annotation.</title>
        <authorList>
            <consortium name="The Broad Institute Genomics Platform"/>
            <consortium name="The Broad Institute Genome Sequencing Center for Infectious Disease"/>
            <person name="Wu L."/>
            <person name="Ma J."/>
        </authorList>
    </citation>
    <scope>NUCLEOTIDE SEQUENCE [LARGE SCALE GENOMIC DNA]</scope>
    <source>
        <strain evidence="7">CGMCC 1.3240</strain>
    </source>
</reference>
<proteinExistence type="predicted"/>
<dbReference type="RefSeq" id="WP_379192856.1">
    <property type="nucleotide sequence ID" value="NZ_JBHSOW010000144.1"/>
</dbReference>
<gene>
    <name evidence="6" type="ORF">ACFPYJ_33070</name>
</gene>
<dbReference type="PROSITE" id="PS51464">
    <property type="entry name" value="SIS"/>
    <property type="match status" value="1"/>
</dbReference>
<evidence type="ECO:0000313" key="7">
    <source>
        <dbReference type="Proteomes" id="UP001596047"/>
    </source>
</evidence>
<dbReference type="CDD" id="cd05008">
    <property type="entry name" value="SIS_GlmS_GlmD_1"/>
    <property type="match status" value="1"/>
</dbReference>
<protein>
    <recommendedName>
        <fullName evidence="3">Glutamine--fructose-6-phosphate aminotransferase [isomerizing]</fullName>
        <ecNumber evidence="2">2.6.1.16</ecNumber>
    </recommendedName>
</protein>
<organism evidence="6 7">
    <name type="scientific">Paenibacillus solisilvae</name>
    <dbReference type="NCBI Taxonomy" id="2486751"/>
    <lineage>
        <taxon>Bacteria</taxon>
        <taxon>Bacillati</taxon>
        <taxon>Bacillota</taxon>
        <taxon>Bacilli</taxon>
        <taxon>Bacillales</taxon>
        <taxon>Paenibacillaceae</taxon>
        <taxon>Paenibacillus</taxon>
    </lineage>
</organism>
<dbReference type="EC" id="2.6.1.16" evidence="2"/>
<evidence type="ECO:0000256" key="3">
    <source>
        <dbReference type="ARBA" id="ARBA00016090"/>
    </source>
</evidence>
<comment type="catalytic activity">
    <reaction evidence="1">
        <text>D-fructose 6-phosphate + L-glutamine = D-glucosamine 6-phosphate + L-glutamate</text>
        <dbReference type="Rhea" id="RHEA:13237"/>
        <dbReference type="ChEBI" id="CHEBI:29985"/>
        <dbReference type="ChEBI" id="CHEBI:58359"/>
        <dbReference type="ChEBI" id="CHEBI:58725"/>
        <dbReference type="ChEBI" id="CHEBI:61527"/>
        <dbReference type="EC" id="2.6.1.16"/>
    </reaction>
</comment>
<evidence type="ECO:0000256" key="1">
    <source>
        <dbReference type="ARBA" id="ARBA00001031"/>
    </source>
</evidence>
<name>A0ABW0W9Z6_9BACL</name>
<dbReference type="InterPro" id="IPR035466">
    <property type="entry name" value="GlmS/AgaS_SIS"/>
</dbReference>
<accession>A0ABW0W9Z6</accession>
<dbReference type="EMBL" id="JBHSOW010000144">
    <property type="protein sequence ID" value="MFC5653859.1"/>
    <property type="molecule type" value="Genomic_DNA"/>
</dbReference>
<sequence length="289" mass="31721">MQVNENVSLKWDNMLKGIQSQGNYVRTQARELLADWSKTLDGHELPSRIYLVGCGDSYFCGVGSELAFKQWSGLDCRAMEALEFSRYEVDYANEGSWVVAVSNSGRVARTVECVTRSKARGHKTFGVSYNPEGRLAEEALGTVLFKYEDTGFGPGTISYTASITAQYVLAAYLAQRTNKNSTDELIAKIEQFGTLLDTAVEHTFNSAFELGKQATEASDIVIIGGGPNYATSLFGMAKQIESAHHNTTAQELEEWAHEQYFCTKAGILTIVIAPPGASVDRAREQLQAI</sequence>
<dbReference type="Gene3D" id="3.40.50.10490">
    <property type="entry name" value="Glucose-6-phosphate isomerase like protein, domain 1"/>
    <property type="match status" value="2"/>
</dbReference>
<dbReference type="PANTHER" id="PTHR10937">
    <property type="entry name" value="GLUCOSAMINE--FRUCTOSE-6-PHOSPHATE AMINOTRANSFERASE, ISOMERIZING"/>
    <property type="match status" value="1"/>
</dbReference>
<keyword evidence="7" id="KW-1185">Reference proteome</keyword>
<dbReference type="Proteomes" id="UP001596047">
    <property type="component" value="Unassembled WGS sequence"/>
</dbReference>
<evidence type="ECO:0000313" key="6">
    <source>
        <dbReference type="EMBL" id="MFC5653859.1"/>
    </source>
</evidence>
<keyword evidence="6" id="KW-0378">Hydrolase</keyword>
<feature type="non-terminal residue" evidence="6">
    <location>
        <position position="289"/>
    </location>
</feature>
<dbReference type="Pfam" id="PF01380">
    <property type="entry name" value="SIS"/>
    <property type="match status" value="1"/>
</dbReference>
<comment type="caution">
    <text evidence="6">The sequence shown here is derived from an EMBL/GenBank/DDBJ whole genome shotgun (WGS) entry which is preliminary data.</text>
</comment>
<dbReference type="SUPFAM" id="SSF53697">
    <property type="entry name" value="SIS domain"/>
    <property type="match status" value="1"/>
</dbReference>
<feature type="domain" description="SIS" evidence="5">
    <location>
        <begin position="36"/>
        <end position="179"/>
    </location>
</feature>
<dbReference type="GO" id="GO:0016787">
    <property type="term" value="F:hydrolase activity"/>
    <property type="evidence" value="ECO:0007669"/>
    <property type="project" value="UniProtKB-KW"/>
</dbReference>
<evidence type="ECO:0000256" key="2">
    <source>
        <dbReference type="ARBA" id="ARBA00012916"/>
    </source>
</evidence>
<evidence type="ECO:0000259" key="5">
    <source>
        <dbReference type="PROSITE" id="PS51464"/>
    </source>
</evidence>
<keyword evidence="4" id="KW-0677">Repeat</keyword>